<reference evidence="3 4" key="2">
    <citation type="submission" date="2020-03" db="EMBL/GenBank/DDBJ databases">
        <authorList>
            <person name="Ichikawa N."/>
            <person name="Kimura A."/>
            <person name="Kitahashi Y."/>
            <person name="Uohara A."/>
        </authorList>
    </citation>
    <scope>NUCLEOTIDE SEQUENCE [LARGE SCALE GENOMIC DNA]</scope>
    <source>
        <strain evidence="3 4">NBRC 107702</strain>
    </source>
</reference>
<feature type="transmembrane region" description="Helical" evidence="2">
    <location>
        <begin position="84"/>
        <end position="102"/>
    </location>
</feature>
<feature type="transmembrane region" description="Helical" evidence="2">
    <location>
        <begin position="157"/>
        <end position="177"/>
    </location>
</feature>
<keyword evidence="2" id="KW-0812">Transmembrane</keyword>
<protein>
    <submittedName>
        <fullName evidence="3">Uncharacterized protein</fullName>
    </submittedName>
</protein>
<feature type="compositionally biased region" description="Low complexity" evidence="1">
    <location>
        <begin position="232"/>
        <end position="242"/>
    </location>
</feature>
<keyword evidence="2" id="KW-1133">Transmembrane helix</keyword>
<sequence>MPPDWRRGPILGVAASGAVVAVIAGYTALSGGLRVLAAPGALWEADLSAWPTSAGGVGWQAPIALALLAGAAAIVLPRPWAYDVAAVCVGLATIGAPVALGLPWWSPLLVGGAVAAIYGVGAVIADDPRAGLARAAVAAGVALHAAGASLVRPWTTAAALIMIVLVGALVATLARMLPALDDAELEELPGSAPPPRSRCRSTSARSAARRPAAPCSRCRVRSPRRRRHWARARPPCSPGRSPARPPASG</sequence>
<dbReference type="KEGG" id="pfla:Pflav_062250"/>
<keyword evidence="4" id="KW-1185">Reference proteome</keyword>
<feature type="transmembrane region" description="Helical" evidence="2">
    <location>
        <begin position="57"/>
        <end position="77"/>
    </location>
</feature>
<gene>
    <name evidence="3" type="ORF">Pflav_062250</name>
</gene>
<dbReference type="EMBL" id="AP022870">
    <property type="protein sequence ID" value="BCB79815.1"/>
    <property type="molecule type" value="Genomic_DNA"/>
</dbReference>
<accession>A0A6F8Y158</accession>
<evidence type="ECO:0000313" key="3">
    <source>
        <dbReference type="EMBL" id="BCB79815.1"/>
    </source>
</evidence>
<feature type="region of interest" description="Disordered" evidence="1">
    <location>
        <begin position="186"/>
        <end position="249"/>
    </location>
</feature>
<reference evidence="3 4" key="1">
    <citation type="submission" date="2020-03" db="EMBL/GenBank/DDBJ databases">
        <title>Whole genome shotgun sequence of Phytohabitans flavus NBRC 107702.</title>
        <authorList>
            <person name="Komaki H."/>
            <person name="Tamura T."/>
        </authorList>
    </citation>
    <scope>NUCLEOTIDE SEQUENCE [LARGE SCALE GENOMIC DNA]</scope>
    <source>
        <strain evidence="3 4">NBRC 107702</strain>
    </source>
</reference>
<feature type="transmembrane region" description="Helical" evidence="2">
    <location>
        <begin position="12"/>
        <end position="37"/>
    </location>
</feature>
<evidence type="ECO:0000313" key="4">
    <source>
        <dbReference type="Proteomes" id="UP000502508"/>
    </source>
</evidence>
<feature type="compositionally biased region" description="Basic residues" evidence="1">
    <location>
        <begin position="218"/>
        <end position="231"/>
    </location>
</feature>
<keyword evidence="2" id="KW-0472">Membrane</keyword>
<dbReference type="AlphaFoldDB" id="A0A6F8Y158"/>
<organism evidence="3 4">
    <name type="scientific">Phytohabitans flavus</name>
    <dbReference type="NCBI Taxonomy" id="1076124"/>
    <lineage>
        <taxon>Bacteria</taxon>
        <taxon>Bacillati</taxon>
        <taxon>Actinomycetota</taxon>
        <taxon>Actinomycetes</taxon>
        <taxon>Micromonosporales</taxon>
        <taxon>Micromonosporaceae</taxon>
    </lineage>
</organism>
<proteinExistence type="predicted"/>
<dbReference type="Proteomes" id="UP000502508">
    <property type="component" value="Chromosome"/>
</dbReference>
<evidence type="ECO:0000256" key="2">
    <source>
        <dbReference type="SAM" id="Phobius"/>
    </source>
</evidence>
<feature type="compositionally biased region" description="Low complexity" evidence="1">
    <location>
        <begin position="200"/>
        <end position="217"/>
    </location>
</feature>
<evidence type="ECO:0000256" key="1">
    <source>
        <dbReference type="SAM" id="MobiDB-lite"/>
    </source>
</evidence>
<name>A0A6F8Y158_9ACTN</name>